<comment type="pathway">
    <text evidence="1">Purine metabolism; 7-cyano-7-deazaguanine biosynthesis.</text>
</comment>
<evidence type="ECO:0000256" key="9">
    <source>
        <dbReference type="ARBA" id="ARBA00048807"/>
    </source>
</evidence>
<dbReference type="EC" id="4.1.2.50" evidence="3"/>
<comment type="cofactor">
    <cofactor evidence="11">
        <name>Zn(2+)</name>
        <dbReference type="ChEBI" id="CHEBI:29105"/>
    </cofactor>
    <text evidence="11">Binds 1 zinc ion per subunit.</text>
</comment>
<keyword evidence="6 11" id="KW-0862">Zinc</keyword>
<evidence type="ECO:0000313" key="12">
    <source>
        <dbReference type="EMBL" id="SFR37178.1"/>
    </source>
</evidence>
<evidence type="ECO:0000256" key="6">
    <source>
        <dbReference type="ARBA" id="ARBA00022833"/>
    </source>
</evidence>
<evidence type="ECO:0000256" key="4">
    <source>
        <dbReference type="ARBA" id="ARBA00018141"/>
    </source>
</evidence>
<accession>A0A1I6G4P6</accession>
<dbReference type="PIRSF" id="PIRSF006113">
    <property type="entry name" value="PTP_synth"/>
    <property type="match status" value="1"/>
</dbReference>
<feature type="binding site" evidence="11">
    <location>
        <position position="31"/>
    </location>
    <ligand>
        <name>Zn(2+)</name>
        <dbReference type="ChEBI" id="CHEBI:29105"/>
    </ligand>
</feature>
<dbReference type="OrthoDB" id="9804698at2"/>
<dbReference type="GO" id="GO:0070497">
    <property type="term" value="F:6-carboxytetrahydropterin synthase activity"/>
    <property type="evidence" value="ECO:0007669"/>
    <property type="project" value="UniProtKB-EC"/>
</dbReference>
<evidence type="ECO:0000313" key="13">
    <source>
        <dbReference type="Proteomes" id="UP000199534"/>
    </source>
</evidence>
<feature type="active site" description="Charge relay system" evidence="10">
    <location>
        <position position="136"/>
    </location>
</feature>
<dbReference type="GO" id="GO:0046872">
    <property type="term" value="F:metal ion binding"/>
    <property type="evidence" value="ECO:0007669"/>
    <property type="project" value="UniProtKB-KW"/>
</dbReference>
<organism evidence="12 13">
    <name type="scientific">Robiginitalea myxolifaciens</name>
    <dbReference type="NCBI Taxonomy" id="400055"/>
    <lineage>
        <taxon>Bacteria</taxon>
        <taxon>Pseudomonadati</taxon>
        <taxon>Bacteroidota</taxon>
        <taxon>Flavobacteriia</taxon>
        <taxon>Flavobacteriales</taxon>
        <taxon>Flavobacteriaceae</taxon>
        <taxon>Robiginitalea</taxon>
    </lineage>
</organism>
<reference evidence="12 13" key="1">
    <citation type="submission" date="2016-10" db="EMBL/GenBank/DDBJ databases">
        <authorList>
            <person name="de Groot N.N."/>
        </authorList>
    </citation>
    <scope>NUCLEOTIDE SEQUENCE [LARGE SCALE GENOMIC DNA]</scope>
    <source>
        <strain evidence="12 13">DSM 21019</strain>
    </source>
</reference>
<evidence type="ECO:0000256" key="10">
    <source>
        <dbReference type="PIRSR" id="PIRSR006113-1"/>
    </source>
</evidence>
<dbReference type="EMBL" id="FOYQ01000001">
    <property type="protein sequence ID" value="SFR37178.1"/>
    <property type="molecule type" value="Genomic_DNA"/>
</dbReference>
<evidence type="ECO:0000256" key="2">
    <source>
        <dbReference type="ARBA" id="ARBA00008900"/>
    </source>
</evidence>
<dbReference type="PANTHER" id="PTHR12589">
    <property type="entry name" value="PYRUVOYL TETRAHYDROBIOPTERIN SYNTHASE"/>
    <property type="match status" value="1"/>
</dbReference>
<dbReference type="InterPro" id="IPR038418">
    <property type="entry name" value="6-PTP_synth/QueD_sf"/>
</dbReference>
<sequence>MSRIRITKEFNFETGHALYGYDGKCRNVHGHSYHLSVTIIGTPITETGHIKLGMVMDFGDLKKIVNEEVVDLFDHATVFNKNSPHIELARTLESQGHRVILADYQPTSENMVIDFAERISKRLPANIQLHSLKLRETGTAYAEWVAADNPESAS</sequence>
<feature type="binding site" evidence="11">
    <location>
        <position position="16"/>
    </location>
    <ligand>
        <name>Zn(2+)</name>
        <dbReference type="ChEBI" id="CHEBI:29105"/>
    </ligand>
</feature>
<comment type="similarity">
    <text evidence="2">Belongs to the PTPS family. QueD subfamily.</text>
</comment>
<keyword evidence="5 11" id="KW-0479">Metal-binding</keyword>
<dbReference type="UniPathway" id="UPA00391"/>
<protein>
    <recommendedName>
        <fullName evidence="4">6-carboxy-5,6,7,8-tetrahydropterin synthase</fullName>
        <ecNumber evidence="3">4.1.2.50</ecNumber>
    </recommendedName>
    <alternativeName>
        <fullName evidence="8">Queuosine biosynthesis protein QueD</fullName>
    </alternativeName>
</protein>
<comment type="catalytic activity">
    <reaction evidence="9">
        <text>7,8-dihydroneopterin 3'-triphosphate + H2O = 6-carboxy-5,6,7,8-tetrahydropterin + triphosphate + acetaldehyde + 2 H(+)</text>
        <dbReference type="Rhea" id="RHEA:27966"/>
        <dbReference type="ChEBI" id="CHEBI:15343"/>
        <dbReference type="ChEBI" id="CHEBI:15377"/>
        <dbReference type="ChEBI" id="CHEBI:15378"/>
        <dbReference type="ChEBI" id="CHEBI:18036"/>
        <dbReference type="ChEBI" id="CHEBI:58462"/>
        <dbReference type="ChEBI" id="CHEBI:61032"/>
        <dbReference type="EC" id="4.1.2.50"/>
    </reaction>
</comment>
<proteinExistence type="inferred from homology"/>
<evidence type="ECO:0000256" key="7">
    <source>
        <dbReference type="ARBA" id="ARBA00023239"/>
    </source>
</evidence>
<feature type="active site" description="Charge relay system" evidence="10">
    <location>
        <position position="75"/>
    </location>
</feature>
<dbReference type="Proteomes" id="UP000199534">
    <property type="component" value="Unassembled WGS sequence"/>
</dbReference>
<dbReference type="RefSeq" id="WP_092981523.1">
    <property type="nucleotide sequence ID" value="NZ_FOYQ01000001.1"/>
</dbReference>
<feature type="binding site" evidence="11">
    <location>
        <position position="29"/>
    </location>
    <ligand>
        <name>Zn(2+)</name>
        <dbReference type="ChEBI" id="CHEBI:29105"/>
    </ligand>
</feature>
<dbReference type="Pfam" id="PF01242">
    <property type="entry name" value="PTPS"/>
    <property type="match status" value="1"/>
</dbReference>
<evidence type="ECO:0000256" key="3">
    <source>
        <dbReference type="ARBA" id="ARBA00012982"/>
    </source>
</evidence>
<feature type="active site" description="Proton acceptor" evidence="10">
    <location>
        <position position="25"/>
    </location>
</feature>
<evidence type="ECO:0000256" key="8">
    <source>
        <dbReference type="ARBA" id="ARBA00031449"/>
    </source>
</evidence>
<keyword evidence="7" id="KW-0456">Lyase</keyword>
<dbReference type="AlphaFoldDB" id="A0A1I6G4P6"/>
<evidence type="ECO:0000256" key="5">
    <source>
        <dbReference type="ARBA" id="ARBA00022723"/>
    </source>
</evidence>
<dbReference type="Gene3D" id="3.30.479.10">
    <property type="entry name" value="6-pyruvoyl tetrahydropterin synthase/QueD"/>
    <property type="match status" value="1"/>
</dbReference>
<keyword evidence="13" id="KW-1185">Reference proteome</keyword>
<evidence type="ECO:0000256" key="1">
    <source>
        <dbReference type="ARBA" id="ARBA00005061"/>
    </source>
</evidence>
<dbReference type="SUPFAM" id="SSF55620">
    <property type="entry name" value="Tetrahydrobiopterin biosynthesis enzymes-like"/>
    <property type="match status" value="1"/>
</dbReference>
<gene>
    <name evidence="12" type="ORF">SAMN04490243_1239</name>
</gene>
<evidence type="ECO:0000256" key="11">
    <source>
        <dbReference type="PIRSR" id="PIRSR006113-2"/>
    </source>
</evidence>
<dbReference type="InterPro" id="IPR007115">
    <property type="entry name" value="6-PTP_synth/QueD"/>
</dbReference>
<name>A0A1I6G4P6_9FLAO</name>
<dbReference type="PANTHER" id="PTHR12589:SF7">
    <property type="entry name" value="6-PYRUVOYL TETRAHYDROBIOPTERIN SYNTHASE"/>
    <property type="match status" value="1"/>
</dbReference>
<dbReference type="STRING" id="400055.SAMN04490243_1239"/>